<sequence length="259" mass="30124">MDEIKQCLKGSISKADFTSAIADLFKKDDLTEIVSTIVKKLLENVKEDLRKEIVAECERVAKERTGELTDRLDSLEFENHQLREKLQEAKKENDKMRSDMNSSDRRSKLASAATNQTEQYSRKFNIKILGLEEKENECLRERIPNLVKEVTKINLDKRDIVAVHRIPGRQGQPRPVIVKFWSLDCKLPIIKKRKDFKQNKGIRLVQDVTKMNTELINKLSRHQEIDSAWYFNGSVYGKTKSGKRIKFDICDEIDSKIRV</sequence>
<name>A0ABD3XY41_SINWO</name>
<evidence type="ECO:0000256" key="1">
    <source>
        <dbReference type="SAM" id="MobiDB-lite"/>
    </source>
</evidence>
<keyword evidence="3" id="KW-1185">Reference proteome</keyword>
<evidence type="ECO:0000313" key="2">
    <source>
        <dbReference type="EMBL" id="KAL3890506.1"/>
    </source>
</evidence>
<proteinExistence type="predicted"/>
<feature type="compositionally biased region" description="Basic and acidic residues" evidence="1">
    <location>
        <begin position="87"/>
        <end position="107"/>
    </location>
</feature>
<feature type="region of interest" description="Disordered" evidence="1">
    <location>
        <begin position="87"/>
        <end position="116"/>
    </location>
</feature>
<reference evidence="2 3" key="1">
    <citation type="submission" date="2024-11" db="EMBL/GenBank/DDBJ databases">
        <title>Chromosome-level genome assembly of the freshwater bivalve Anodonta woodiana.</title>
        <authorList>
            <person name="Chen X."/>
        </authorList>
    </citation>
    <scope>NUCLEOTIDE SEQUENCE [LARGE SCALE GENOMIC DNA]</scope>
    <source>
        <strain evidence="2">MN2024</strain>
        <tissue evidence="2">Gills</tissue>
    </source>
</reference>
<dbReference type="Gene3D" id="3.30.70.1820">
    <property type="entry name" value="L1 transposable element, RRM domain"/>
    <property type="match status" value="1"/>
</dbReference>
<dbReference type="AlphaFoldDB" id="A0ABD3XY41"/>
<organism evidence="2 3">
    <name type="scientific">Sinanodonta woodiana</name>
    <name type="common">Chinese pond mussel</name>
    <name type="synonym">Anodonta woodiana</name>
    <dbReference type="NCBI Taxonomy" id="1069815"/>
    <lineage>
        <taxon>Eukaryota</taxon>
        <taxon>Metazoa</taxon>
        <taxon>Spiralia</taxon>
        <taxon>Lophotrochozoa</taxon>
        <taxon>Mollusca</taxon>
        <taxon>Bivalvia</taxon>
        <taxon>Autobranchia</taxon>
        <taxon>Heteroconchia</taxon>
        <taxon>Palaeoheterodonta</taxon>
        <taxon>Unionida</taxon>
        <taxon>Unionoidea</taxon>
        <taxon>Unionidae</taxon>
        <taxon>Unioninae</taxon>
        <taxon>Sinanodonta</taxon>
    </lineage>
</organism>
<gene>
    <name evidence="2" type="ORF">ACJMK2_002788</name>
</gene>
<comment type="caution">
    <text evidence="2">The sequence shown here is derived from an EMBL/GenBank/DDBJ whole genome shotgun (WGS) entry which is preliminary data.</text>
</comment>
<dbReference type="EMBL" id="JBJQND010000001">
    <property type="protein sequence ID" value="KAL3890506.1"/>
    <property type="molecule type" value="Genomic_DNA"/>
</dbReference>
<protein>
    <submittedName>
        <fullName evidence="2">Uncharacterized protein</fullName>
    </submittedName>
</protein>
<evidence type="ECO:0000313" key="3">
    <source>
        <dbReference type="Proteomes" id="UP001634394"/>
    </source>
</evidence>
<accession>A0ABD3XY41</accession>
<dbReference type="Proteomes" id="UP001634394">
    <property type="component" value="Unassembled WGS sequence"/>
</dbReference>